<comment type="caution">
    <text evidence="5">The sequence shown here is derived from an EMBL/GenBank/DDBJ whole genome shotgun (WGS) entry which is preliminary data.</text>
</comment>
<dbReference type="PROSITE" id="PS01124">
    <property type="entry name" value="HTH_ARAC_FAMILY_2"/>
    <property type="match status" value="1"/>
</dbReference>
<dbReference type="Proteomes" id="UP000605568">
    <property type="component" value="Unassembled WGS sequence"/>
</dbReference>
<evidence type="ECO:0000259" key="4">
    <source>
        <dbReference type="PROSITE" id="PS01124"/>
    </source>
</evidence>
<dbReference type="Gene3D" id="1.10.10.60">
    <property type="entry name" value="Homeodomain-like"/>
    <property type="match status" value="1"/>
</dbReference>
<dbReference type="PANTHER" id="PTHR43280">
    <property type="entry name" value="ARAC-FAMILY TRANSCRIPTIONAL REGULATOR"/>
    <property type="match status" value="1"/>
</dbReference>
<dbReference type="Pfam" id="PF12833">
    <property type="entry name" value="HTH_18"/>
    <property type="match status" value="1"/>
</dbReference>
<dbReference type="SUPFAM" id="SSF51215">
    <property type="entry name" value="Regulatory protein AraC"/>
    <property type="match status" value="1"/>
</dbReference>
<dbReference type="EMBL" id="BNAR01000002">
    <property type="protein sequence ID" value="GHH33700.1"/>
    <property type="molecule type" value="Genomic_DNA"/>
</dbReference>
<evidence type="ECO:0000256" key="2">
    <source>
        <dbReference type="ARBA" id="ARBA00023125"/>
    </source>
</evidence>
<accession>A0ABQ3MEQ4</accession>
<evidence type="ECO:0000313" key="6">
    <source>
        <dbReference type="Proteomes" id="UP000605568"/>
    </source>
</evidence>
<sequence length="288" mass="31679">MAHTLGFPVAEIEVGSRLTMVRSGQVAQFGFSNPDRGQLDVEALDLGVLRRRLGQDTLTKVHRTDFHQLFLFTAGTGTTMVDFVDHPCSPGTLLHVGPGRVLRLPTGPLDAFMVLFTPAFPVLSPFGPVLYSVPQAEMAVFSRAMADLRQEYRRNLLTGEPVDLLRTLLGALLLRVARLPGDSPVHDPRFERFQQELERSFAVTRNAAEYAARIGYSTRSLNRICLAATGRSAKALIDARVTLEAKRLLVHTDLSSAAIGHRLGFSEATNFTKFFARETGTSPGAFRE</sequence>
<dbReference type="SMART" id="SM00342">
    <property type="entry name" value="HTH_ARAC"/>
    <property type="match status" value="1"/>
</dbReference>
<protein>
    <submittedName>
        <fullName evidence="5">Transcriptional regulator</fullName>
    </submittedName>
</protein>
<evidence type="ECO:0000313" key="5">
    <source>
        <dbReference type="EMBL" id="GHH33700.1"/>
    </source>
</evidence>
<feature type="domain" description="HTH araC/xylS-type" evidence="4">
    <location>
        <begin position="191"/>
        <end position="288"/>
    </location>
</feature>
<dbReference type="RefSeq" id="WP_229904516.1">
    <property type="nucleotide sequence ID" value="NZ_BNAR01000002.1"/>
</dbReference>
<evidence type="ECO:0000256" key="3">
    <source>
        <dbReference type="ARBA" id="ARBA00023163"/>
    </source>
</evidence>
<keyword evidence="6" id="KW-1185">Reference proteome</keyword>
<keyword evidence="1" id="KW-0805">Transcription regulation</keyword>
<dbReference type="InterPro" id="IPR009057">
    <property type="entry name" value="Homeodomain-like_sf"/>
</dbReference>
<keyword evidence="3" id="KW-0804">Transcription</keyword>
<dbReference type="InterPro" id="IPR037923">
    <property type="entry name" value="HTH-like"/>
</dbReference>
<organism evidence="5 6">
    <name type="scientific">Lentzea cavernae</name>
    <dbReference type="NCBI Taxonomy" id="2020703"/>
    <lineage>
        <taxon>Bacteria</taxon>
        <taxon>Bacillati</taxon>
        <taxon>Actinomycetota</taxon>
        <taxon>Actinomycetes</taxon>
        <taxon>Pseudonocardiales</taxon>
        <taxon>Pseudonocardiaceae</taxon>
        <taxon>Lentzea</taxon>
    </lineage>
</organism>
<reference evidence="6" key="1">
    <citation type="journal article" date="2019" name="Int. J. Syst. Evol. Microbiol.">
        <title>The Global Catalogue of Microorganisms (GCM) 10K type strain sequencing project: providing services to taxonomists for standard genome sequencing and annotation.</title>
        <authorList>
            <consortium name="The Broad Institute Genomics Platform"/>
            <consortium name="The Broad Institute Genome Sequencing Center for Infectious Disease"/>
            <person name="Wu L."/>
            <person name="Ma J."/>
        </authorList>
    </citation>
    <scope>NUCLEOTIDE SEQUENCE [LARGE SCALE GENOMIC DNA]</scope>
    <source>
        <strain evidence="6">CGMCC 4.7367</strain>
    </source>
</reference>
<name>A0ABQ3MEQ4_9PSEU</name>
<keyword evidence="2" id="KW-0238">DNA-binding</keyword>
<dbReference type="InterPro" id="IPR018060">
    <property type="entry name" value="HTH_AraC"/>
</dbReference>
<evidence type="ECO:0000256" key="1">
    <source>
        <dbReference type="ARBA" id="ARBA00023015"/>
    </source>
</evidence>
<dbReference type="PANTHER" id="PTHR43280:SF32">
    <property type="entry name" value="TRANSCRIPTIONAL REGULATORY PROTEIN"/>
    <property type="match status" value="1"/>
</dbReference>
<gene>
    <name evidence="5" type="ORF">GCM10017774_16590</name>
</gene>
<proteinExistence type="predicted"/>
<dbReference type="SUPFAM" id="SSF46689">
    <property type="entry name" value="Homeodomain-like"/>
    <property type="match status" value="1"/>
</dbReference>